<name>A0A3D9KZ82_MARFU</name>
<dbReference type="EMBL" id="QREG01000027">
    <property type="protein sequence ID" value="RED93014.1"/>
    <property type="molecule type" value="Genomic_DNA"/>
</dbReference>
<sequence length="337" mass="38601">MTEEQKYKLEARVLSGNATEDDQRRWEAWLMANPQEQEPHELLTQNWSATNSPAPNQKAVFERISKRLPFTPTEEHPRIKHWYRAANLAACVLALFALWVGLSPVNPPEAPPGVTLITKTNPVGQKMKTYLPDGTVVVLNSESTLSYPSKFLGTERLVELSGEAYFDVAEDKNMPFRVVTQNITTTALGTSFNIRAFKHESSIEVDLESGLVDVEYREEQTQSEQHYKLTPGQAIIYDRTSNQVHKGTFDPKARLSWKDGIIYFQKASQNEVIETLERWYGVTFHVENQTGSSWHYSGSFKNQNLQQVLNSISFTKKFTYRIENETVYITFQKPKPM</sequence>
<dbReference type="Gene3D" id="3.55.50.30">
    <property type="match status" value="1"/>
</dbReference>
<protein>
    <submittedName>
        <fullName evidence="3">FecR family protein</fullName>
    </submittedName>
</protein>
<evidence type="ECO:0000313" key="3">
    <source>
        <dbReference type="EMBL" id="RED93014.1"/>
    </source>
</evidence>
<feature type="domain" description="Protein FecR C-terminal" evidence="2">
    <location>
        <begin position="262"/>
        <end position="329"/>
    </location>
</feature>
<keyword evidence="4" id="KW-1185">Reference proteome</keyword>
<feature type="domain" description="FecR protein" evidence="1">
    <location>
        <begin position="123"/>
        <end position="212"/>
    </location>
</feature>
<reference evidence="3 4" key="1">
    <citation type="submission" date="2018-07" db="EMBL/GenBank/DDBJ databases">
        <title>Genomic Encyclopedia of Type Strains, Phase IV (KMG-IV): sequencing the most valuable type-strain genomes for metagenomic binning, comparative biology and taxonomic classification.</title>
        <authorList>
            <person name="Goeker M."/>
        </authorList>
    </citation>
    <scope>NUCLEOTIDE SEQUENCE [LARGE SCALE GENOMIC DNA]</scope>
    <source>
        <strain evidence="3 4">DSM 4134</strain>
    </source>
</reference>
<accession>A0A3D9KZ82</accession>
<proteinExistence type="predicted"/>
<comment type="caution">
    <text evidence="3">The sequence shown here is derived from an EMBL/GenBank/DDBJ whole genome shotgun (WGS) entry which is preliminary data.</text>
</comment>
<dbReference type="Pfam" id="PF16344">
    <property type="entry name" value="FecR_C"/>
    <property type="match status" value="1"/>
</dbReference>
<dbReference type="RefSeq" id="WP_115870054.1">
    <property type="nucleotide sequence ID" value="NZ_QREG01000027.1"/>
</dbReference>
<organism evidence="3 4">
    <name type="scientific">Marinoscillum furvescens DSM 4134</name>
    <dbReference type="NCBI Taxonomy" id="1122208"/>
    <lineage>
        <taxon>Bacteria</taxon>
        <taxon>Pseudomonadati</taxon>
        <taxon>Bacteroidota</taxon>
        <taxon>Cytophagia</taxon>
        <taxon>Cytophagales</taxon>
        <taxon>Reichenbachiellaceae</taxon>
        <taxon>Marinoscillum</taxon>
    </lineage>
</organism>
<dbReference type="Proteomes" id="UP000256779">
    <property type="component" value="Unassembled WGS sequence"/>
</dbReference>
<dbReference type="GO" id="GO:0016989">
    <property type="term" value="F:sigma factor antagonist activity"/>
    <property type="evidence" value="ECO:0007669"/>
    <property type="project" value="TreeGrafter"/>
</dbReference>
<dbReference type="InterPro" id="IPR032508">
    <property type="entry name" value="FecR_C"/>
</dbReference>
<dbReference type="Pfam" id="PF04773">
    <property type="entry name" value="FecR"/>
    <property type="match status" value="1"/>
</dbReference>
<evidence type="ECO:0000259" key="1">
    <source>
        <dbReference type="Pfam" id="PF04773"/>
    </source>
</evidence>
<dbReference type="InterPro" id="IPR006860">
    <property type="entry name" value="FecR"/>
</dbReference>
<dbReference type="InterPro" id="IPR012373">
    <property type="entry name" value="Ferrdict_sens_TM"/>
</dbReference>
<gene>
    <name evidence="3" type="ORF">C7460_12738</name>
</gene>
<dbReference type="PANTHER" id="PTHR30273:SF2">
    <property type="entry name" value="PROTEIN FECR"/>
    <property type="match status" value="1"/>
</dbReference>
<evidence type="ECO:0000313" key="4">
    <source>
        <dbReference type="Proteomes" id="UP000256779"/>
    </source>
</evidence>
<dbReference type="Gene3D" id="2.60.120.1440">
    <property type="match status" value="1"/>
</dbReference>
<dbReference type="PIRSF" id="PIRSF018266">
    <property type="entry name" value="FecR"/>
    <property type="match status" value="1"/>
</dbReference>
<dbReference type="AlphaFoldDB" id="A0A3D9KZ82"/>
<dbReference type="PANTHER" id="PTHR30273">
    <property type="entry name" value="PERIPLASMIC SIGNAL SENSOR AND SIGMA FACTOR ACTIVATOR FECR-RELATED"/>
    <property type="match status" value="1"/>
</dbReference>
<evidence type="ECO:0000259" key="2">
    <source>
        <dbReference type="Pfam" id="PF16344"/>
    </source>
</evidence>
<dbReference type="OrthoDB" id="1452822at2"/>